<gene>
    <name evidence="1" type="ORF">TIFTF001_027111</name>
</gene>
<dbReference type="Proteomes" id="UP001187192">
    <property type="component" value="Unassembled WGS sequence"/>
</dbReference>
<evidence type="ECO:0000313" key="2">
    <source>
        <dbReference type="Proteomes" id="UP001187192"/>
    </source>
</evidence>
<proteinExistence type="predicted"/>
<sequence>MPTSPTSLNPVTASRFFPARSTHEQIRASTPREWQTYGLTPTFSIPVGPQTHGAPTASTTSLELLMHYIDHRIGEHQTYIKSILANNEAAIVQKMEANIKAIMHKIESAMAINKEACSD</sequence>
<name>A0AA88DMR9_FICCA</name>
<evidence type="ECO:0000313" key="1">
    <source>
        <dbReference type="EMBL" id="GMN58015.1"/>
    </source>
</evidence>
<dbReference type="AlphaFoldDB" id="A0AA88DMR9"/>
<comment type="caution">
    <text evidence="1">The sequence shown here is derived from an EMBL/GenBank/DDBJ whole genome shotgun (WGS) entry which is preliminary data.</text>
</comment>
<organism evidence="1 2">
    <name type="scientific">Ficus carica</name>
    <name type="common">Common fig</name>
    <dbReference type="NCBI Taxonomy" id="3494"/>
    <lineage>
        <taxon>Eukaryota</taxon>
        <taxon>Viridiplantae</taxon>
        <taxon>Streptophyta</taxon>
        <taxon>Embryophyta</taxon>
        <taxon>Tracheophyta</taxon>
        <taxon>Spermatophyta</taxon>
        <taxon>Magnoliopsida</taxon>
        <taxon>eudicotyledons</taxon>
        <taxon>Gunneridae</taxon>
        <taxon>Pentapetalae</taxon>
        <taxon>rosids</taxon>
        <taxon>fabids</taxon>
        <taxon>Rosales</taxon>
        <taxon>Moraceae</taxon>
        <taxon>Ficeae</taxon>
        <taxon>Ficus</taxon>
    </lineage>
</organism>
<accession>A0AA88DMR9</accession>
<protein>
    <submittedName>
        <fullName evidence="1">Uncharacterized protein</fullName>
    </submittedName>
</protein>
<reference evidence="1" key="1">
    <citation type="submission" date="2023-07" db="EMBL/GenBank/DDBJ databases">
        <title>draft genome sequence of fig (Ficus carica).</title>
        <authorList>
            <person name="Takahashi T."/>
            <person name="Nishimura K."/>
        </authorList>
    </citation>
    <scope>NUCLEOTIDE SEQUENCE</scope>
</reference>
<keyword evidence="2" id="KW-1185">Reference proteome</keyword>
<dbReference type="EMBL" id="BTGU01000074">
    <property type="protein sequence ID" value="GMN58015.1"/>
    <property type="molecule type" value="Genomic_DNA"/>
</dbReference>